<keyword evidence="1" id="KW-0812">Transmembrane</keyword>
<comment type="caution">
    <text evidence="2">The sequence shown here is derived from an EMBL/GenBank/DDBJ whole genome shotgun (WGS) entry which is preliminary data.</text>
</comment>
<gene>
    <name evidence="2" type="ORF">V1477_003506</name>
</gene>
<dbReference type="AlphaFoldDB" id="A0ABD2CSY5"/>
<organism evidence="2 3">
    <name type="scientific">Vespula maculifrons</name>
    <name type="common">Eastern yellow jacket</name>
    <name type="synonym">Wasp</name>
    <dbReference type="NCBI Taxonomy" id="7453"/>
    <lineage>
        <taxon>Eukaryota</taxon>
        <taxon>Metazoa</taxon>
        <taxon>Ecdysozoa</taxon>
        <taxon>Arthropoda</taxon>
        <taxon>Hexapoda</taxon>
        <taxon>Insecta</taxon>
        <taxon>Pterygota</taxon>
        <taxon>Neoptera</taxon>
        <taxon>Endopterygota</taxon>
        <taxon>Hymenoptera</taxon>
        <taxon>Apocrita</taxon>
        <taxon>Aculeata</taxon>
        <taxon>Vespoidea</taxon>
        <taxon>Vespidae</taxon>
        <taxon>Vespinae</taxon>
        <taxon>Vespula</taxon>
    </lineage>
</organism>
<reference evidence="2 3" key="1">
    <citation type="journal article" date="2024" name="Ann. Entomol. Soc. Am.">
        <title>Genomic analyses of the southern and eastern yellowjacket wasps (Hymenoptera: Vespidae) reveal evolutionary signatures of social life.</title>
        <authorList>
            <person name="Catto M.A."/>
            <person name="Caine P.B."/>
            <person name="Orr S.E."/>
            <person name="Hunt B.G."/>
            <person name="Goodisman M.A.D."/>
        </authorList>
    </citation>
    <scope>NUCLEOTIDE SEQUENCE [LARGE SCALE GENOMIC DNA]</scope>
    <source>
        <strain evidence="2">232</strain>
        <tissue evidence="2">Head and thorax</tissue>
    </source>
</reference>
<keyword evidence="3" id="KW-1185">Reference proteome</keyword>
<dbReference type="EMBL" id="JAYRBN010000032">
    <property type="protein sequence ID" value="KAL2748221.1"/>
    <property type="molecule type" value="Genomic_DNA"/>
</dbReference>
<evidence type="ECO:0000313" key="3">
    <source>
        <dbReference type="Proteomes" id="UP001607303"/>
    </source>
</evidence>
<evidence type="ECO:0000313" key="2">
    <source>
        <dbReference type="EMBL" id="KAL2748221.1"/>
    </source>
</evidence>
<accession>A0ABD2CSY5</accession>
<feature type="transmembrane region" description="Helical" evidence="1">
    <location>
        <begin position="79"/>
        <end position="104"/>
    </location>
</feature>
<keyword evidence="1" id="KW-1133">Transmembrane helix</keyword>
<evidence type="ECO:0000256" key="1">
    <source>
        <dbReference type="SAM" id="Phobius"/>
    </source>
</evidence>
<proteinExistence type="predicted"/>
<name>A0ABD2CSY5_VESMC</name>
<protein>
    <submittedName>
        <fullName evidence="2">Uncharacterized protein</fullName>
    </submittedName>
</protein>
<dbReference type="Proteomes" id="UP001607303">
    <property type="component" value="Unassembled WGS sequence"/>
</dbReference>
<sequence length="161" mass="18279">MSWRRKESEVYFSIKLFLLDSLREAKGTYIDERKREKQEVEEGVRGKGKLTELKTFRWAASCCQMEFADILGCNAFLKLVPIVAVVAVAAAVAVGVVGVARSVLTREWKYHRVMSVEIDATTSDLFGRNKLKLMHQGGTDEHRLCALTTLQILIWFGRLEV</sequence>
<keyword evidence="1" id="KW-0472">Membrane</keyword>